<accession>A0A951Q0F3</accession>
<organism evidence="1 2">
    <name type="scientific">Mojavia pulchra JT2-VF2</name>
    <dbReference type="NCBI Taxonomy" id="287848"/>
    <lineage>
        <taxon>Bacteria</taxon>
        <taxon>Bacillati</taxon>
        <taxon>Cyanobacteriota</taxon>
        <taxon>Cyanophyceae</taxon>
        <taxon>Nostocales</taxon>
        <taxon>Nostocaceae</taxon>
    </lineage>
</organism>
<dbReference type="Proteomes" id="UP000715781">
    <property type="component" value="Unassembled WGS sequence"/>
</dbReference>
<evidence type="ECO:0000313" key="1">
    <source>
        <dbReference type="EMBL" id="MBW4563369.1"/>
    </source>
</evidence>
<evidence type="ECO:0000313" key="2">
    <source>
        <dbReference type="Proteomes" id="UP000715781"/>
    </source>
</evidence>
<name>A0A951Q0F3_9NOST</name>
<comment type="caution">
    <text evidence="1">The sequence shown here is derived from an EMBL/GenBank/DDBJ whole genome shotgun (WGS) entry which is preliminary data.</text>
</comment>
<dbReference type="AlphaFoldDB" id="A0A951Q0F3"/>
<reference evidence="1" key="1">
    <citation type="submission" date="2021-05" db="EMBL/GenBank/DDBJ databases">
        <authorList>
            <person name="Pietrasiak N."/>
            <person name="Ward R."/>
            <person name="Stajich J.E."/>
            <person name="Kurbessoian T."/>
        </authorList>
    </citation>
    <scope>NUCLEOTIDE SEQUENCE</scope>
    <source>
        <strain evidence="1">JT2-VF2</strain>
    </source>
</reference>
<reference evidence="1" key="2">
    <citation type="journal article" date="2022" name="Microbiol. Resour. Announc.">
        <title>Metagenome Sequencing to Explore Phylogenomics of Terrestrial Cyanobacteria.</title>
        <authorList>
            <person name="Ward R.D."/>
            <person name="Stajich J.E."/>
            <person name="Johansen J.R."/>
            <person name="Huntemann M."/>
            <person name="Clum A."/>
            <person name="Foster B."/>
            <person name="Foster B."/>
            <person name="Roux S."/>
            <person name="Palaniappan K."/>
            <person name="Varghese N."/>
            <person name="Mukherjee S."/>
            <person name="Reddy T.B.K."/>
            <person name="Daum C."/>
            <person name="Copeland A."/>
            <person name="Chen I.A."/>
            <person name="Ivanova N.N."/>
            <person name="Kyrpides N.C."/>
            <person name="Shapiro N."/>
            <person name="Eloe-Fadrosh E.A."/>
            <person name="Pietrasiak N."/>
        </authorList>
    </citation>
    <scope>NUCLEOTIDE SEQUENCE</scope>
    <source>
        <strain evidence="1">JT2-VF2</strain>
    </source>
</reference>
<protein>
    <submittedName>
        <fullName evidence="1">Uncharacterized protein</fullName>
    </submittedName>
</protein>
<dbReference type="EMBL" id="JAHHHN010000012">
    <property type="protein sequence ID" value="MBW4563369.1"/>
    <property type="molecule type" value="Genomic_DNA"/>
</dbReference>
<sequence>MQTKKDAPLNTSHSFAAWLSNLWVSWMTTKSSQLGKTCQMFENLRYAADVLKWKTGIVAIAPRVYPSHY</sequence>
<gene>
    <name evidence="1" type="ORF">KME32_19920</name>
</gene>
<proteinExistence type="predicted"/>